<evidence type="ECO:0000256" key="1">
    <source>
        <dbReference type="ARBA" id="ARBA00022857"/>
    </source>
</evidence>
<dbReference type="InterPro" id="IPR051603">
    <property type="entry name" value="Zinc-ADH_QOR/CCCR"/>
</dbReference>
<dbReference type="Pfam" id="PF00107">
    <property type="entry name" value="ADH_zinc_N"/>
    <property type="match status" value="1"/>
</dbReference>
<dbReference type="Pfam" id="PF08240">
    <property type="entry name" value="ADH_N"/>
    <property type="match status" value="1"/>
</dbReference>
<dbReference type="SUPFAM" id="SSF50129">
    <property type="entry name" value="GroES-like"/>
    <property type="match status" value="1"/>
</dbReference>
<accession>A0ABV7VWJ4</accession>
<evidence type="ECO:0000313" key="3">
    <source>
        <dbReference type="EMBL" id="MFC3681587.1"/>
    </source>
</evidence>
<comment type="caution">
    <text evidence="3">The sequence shown here is derived from an EMBL/GenBank/DDBJ whole genome shotgun (WGS) entry which is preliminary data.</text>
</comment>
<dbReference type="Gene3D" id="3.90.180.10">
    <property type="entry name" value="Medium-chain alcohol dehydrogenases, catalytic domain"/>
    <property type="match status" value="1"/>
</dbReference>
<organism evidence="3 4">
    <name type="scientific">Bacterioplanoides pacificum</name>
    <dbReference type="NCBI Taxonomy" id="1171596"/>
    <lineage>
        <taxon>Bacteria</taxon>
        <taxon>Pseudomonadati</taxon>
        <taxon>Pseudomonadota</taxon>
        <taxon>Gammaproteobacteria</taxon>
        <taxon>Oceanospirillales</taxon>
        <taxon>Oceanospirillaceae</taxon>
        <taxon>Bacterioplanoides</taxon>
    </lineage>
</organism>
<keyword evidence="4" id="KW-1185">Reference proteome</keyword>
<dbReference type="InterPro" id="IPR013149">
    <property type="entry name" value="ADH-like_C"/>
</dbReference>
<dbReference type="SUPFAM" id="SSF51735">
    <property type="entry name" value="NAD(P)-binding Rossmann-fold domains"/>
    <property type="match status" value="1"/>
</dbReference>
<dbReference type="InterPro" id="IPR036291">
    <property type="entry name" value="NAD(P)-bd_dom_sf"/>
</dbReference>
<proteinExistence type="predicted"/>
<evidence type="ECO:0000313" key="4">
    <source>
        <dbReference type="Proteomes" id="UP001595722"/>
    </source>
</evidence>
<dbReference type="InterPro" id="IPR011032">
    <property type="entry name" value="GroES-like_sf"/>
</dbReference>
<protein>
    <submittedName>
        <fullName evidence="3">Alcohol dehydrogenase catalytic domain-containing protein</fullName>
    </submittedName>
</protein>
<gene>
    <name evidence="3" type="ORF">ACFOMG_15890</name>
</gene>
<sequence>MTRAWIVTQTGGPEVMQPGEIVLAELQPGEVKIRVCAAGFNPVDTKIRAGLAPIINTAGVLGCDVSGEVIAVGNGVDHLAVGDAVYGCAGGVKGSGGALAEEMVCDADLLARAPQSLSLAQAAAIPLVAITAFEALQRLVISSEDKLLVLGASGGVGQWAVRLAQKEGIAVYGSAGNDERLAQLQQQGVTAALHDDVAALVNGGFDKVLDTFGGDSFQQALSVAAPYAQVATINARNTYDLTQAHVKSLTIHAIFMLLPLLTGNGRKAHGEFLAELSDSIDAGLIQVPEADEKRMSDVAGIHRAYEAGELKNKVVMKAEL</sequence>
<dbReference type="PANTHER" id="PTHR44154:SF1">
    <property type="entry name" value="QUINONE OXIDOREDUCTASE"/>
    <property type="match status" value="1"/>
</dbReference>
<name>A0ABV7VWJ4_9GAMM</name>
<dbReference type="Gene3D" id="3.40.50.720">
    <property type="entry name" value="NAD(P)-binding Rossmann-like Domain"/>
    <property type="match status" value="1"/>
</dbReference>
<dbReference type="SMART" id="SM00829">
    <property type="entry name" value="PKS_ER"/>
    <property type="match status" value="1"/>
</dbReference>
<reference evidence="4" key="1">
    <citation type="journal article" date="2019" name="Int. J. Syst. Evol. Microbiol.">
        <title>The Global Catalogue of Microorganisms (GCM) 10K type strain sequencing project: providing services to taxonomists for standard genome sequencing and annotation.</title>
        <authorList>
            <consortium name="The Broad Institute Genomics Platform"/>
            <consortium name="The Broad Institute Genome Sequencing Center for Infectious Disease"/>
            <person name="Wu L."/>
            <person name="Ma J."/>
        </authorList>
    </citation>
    <scope>NUCLEOTIDE SEQUENCE [LARGE SCALE GENOMIC DNA]</scope>
    <source>
        <strain evidence="4">KCTC 42424</strain>
    </source>
</reference>
<feature type="domain" description="Enoyl reductase (ER)" evidence="2">
    <location>
        <begin position="11"/>
        <end position="316"/>
    </location>
</feature>
<dbReference type="InterPro" id="IPR013154">
    <property type="entry name" value="ADH-like_N"/>
</dbReference>
<keyword evidence="1" id="KW-0521">NADP</keyword>
<dbReference type="RefSeq" id="WP_376868074.1">
    <property type="nucleotide sequence ID" value="NZ_JBHRYB010000015.1"/>
</dbReference>
<dbReference type="InterPro" id="IPR020843">
    <property type="entry name" value="ER"/>
</dbReference>
<dbReference type="Proteomes" id="UP001595722">
    <property type="component" value="Unassembled WGS sequence"/>
</dbReference>
<evidence type="ECO:0000259" key="2">
    <source>
        <dbReference type="SMART" id="SM00829"/>
    </source>
</evidence>
<dbReference type="PANTHER" id="PTHR44154">
    <property type="entry name" value="QUINONE OXIDOREDUCTASE"/>
    <property type="match status" value="1"/>
</dbReference>
<dbReference type="EMBL" id="JBHRYB010000015">
    <property type="protein sequence ID" value="MFC3681587.1"/>
    <property type="molecule type" value="Genomic_DNA"/>
</dbReference>